<evidence type="ECO:0000313" key="21">
    <source>
        <dbReference type="Proteomes" id="UP000195652"/>
    </source>
</evidence>
<evidence type="ECO:0000256" key="11">
    <source>
        <dbReference type="ARBA" id="ARBA00022833"/>
    </source>
</evidence>
<keyword evidence="13" id="KW-0694">RNA-binding</keyword>
<evidence type="ECO:0000256" key="4">
    <source>
        <dbReference type="ARBA" id="ARBA00005522"/>
    </source>
</evidence>
<comment type="catalytic activity">
    <reaction evidence="14">
        <text>Endonucleolytic cleavage of single-stranded RNA in A- and U-rich regions.</text>
        <dbReference type="EC" id="3.1.26.12"/>
    </reaction>
</comment>
<evidence type="ECO:0000259" key="19">
    <source>
        <dbReference type="PROSITE" id="PS50126"/>
    </source>
</evidence>
<keyword evidence="21" id="KW-1185">Reference proteome</keyword>
<evidence type="ECO:0000256" key="17">
    <source>
        <dbReference type="SAM" id="Coils"/>
    </source>
</evidence>
<keyword evidence="7" id="KW-0507">mRNA processing</keyword>
<keyword evidence="5" id="KW-0963">Cytoplasm</keyword>
<reference evidence="20 21" key="4">
    <citation type="journal article" date="2020" name="PLoS ONE">
        <title>Taxonomic classification of strain PO100/5 shows a broader geographic distribution and genetic markers of the recently described Corynebacterium silvaticum.</title>
        <authorList>
            <person name="Viana M.V.C."/>
            <person name="Profeta R."/>
            <person name="da Silva A.L."/>
            <person name="Hurtado R."/>
            <person name="Cerqueira J.C."/>
            <person name="Ribeiro B.F.S."/>
            <person name="Almeida M.O."/>
            <person name="Morais-Rodrigues F."/>
            <person name="Soares S.C."/>
            <person name="Oliveira M."/>
            <person name="Tavares L."/>
            <person name="Figueiredo H."/>
            <person name="Wattam A.R."/>
            <person name="Barh D."/>
            <person name="Ghosh P."/>
            <person name="Silva A."/>
            <person name="Azevedo V."/>
        </authorList>
    </citation>
    <scope>NUCLEOTIDE SEQUENCE [LARGE SCALE GENOMIC DNA]</scope>
    <source>
        <strain evidence="20 21">PO100/5</strain>
    </source>
</reference>
<feature type="compositionally biased region" description="Low complexity" evidence="18">
    <location>
        <begin position="847"/>
        <end position="856"/>
    </location>
</feature>
<dbReference type="Proteomes" id="UP000195652">
    <property type="component" value="Chromosome"/>
</dbReference>
<dbReference type="SUPFAM" id="SSF50249">
    <property type="entry name" value="Nucleic acid-binding proteins"/>
    <property type="match status" value="1"/>
</dbReference>
<comment type="cofactor">
    <cofactor evidence="1">
        <name>Mg(2+)</name>
        <dbReference type="ChEBI" id="CHEBI:18420"/>
    </cofactor>
</comment>
<dbReference type="SMART" id="SM00316">
    <property type="entry name" value="S1"/>
    <property type="match status" value="1"/>
</dbReference>
<protein>
    <recommendedName>
        <fullName evidence="16">Ribonuclease E</fullName>
        <ecNumber evidence="15">3.1.26.12</ecNumber>
    </recommendedName>
</protein>
<dbReference type="Gene3D" id="2.40.50.140">
    <property type="entry name" value="Nucleic acid-binding proteins"/>
    <property type="match status" value="1"/>
</dbReference>
<feature type="domain" description="S1 motif" evidence="19">
    <location>
        <begin position="382"/>
        <end position="459"/>
    </location>
</feature>
<evidence type="ECO:0000256" key="7">
    <source>
        <dbReference type="ARBA" id="ARBA00022664"/>
    </source>
</evidence>
<evidence type="ECO:0000256" key="16">
    <source>
        <dbReference type="ARBA" id="ARBA00072999"/>
    </source>
</evidence>
<dbReference type="RefSeq" id="WP_087454390.1">
    <property type="nucleotide sequence ID" value="NZ_CP021417.2"/>
</dbReference>
<keyword evidence="8" id="KW-0819">tRNA processing</keyword>
<feature type="compositionally biased region" description="Low complexity" evidence="18">
    <location>
        <begin position="1049"/>
        <end position="1061"/>
    </location>
</feature>
<dbReference type="PANTHER" id="PTHR30001">
    <property type="entry name" value="RIBONUCLEASE"/>
    <property type="match status" value="1"/>
</dbReference>
<keyword evidence="9" id="KW-0479">Metal-binding</keyword>
<dbReference type="FunFam" id="2.40.50.140:FF:000066">
    <property type="entry name" value="Ribonuclease E"/>
    <property type="match status" value="1"/>
</dbReference>
<dbReference type="GO" id="GO:0008033">
    <property type="term" value="P:tRNA processing"/>
    <property type="evidence" value="ECO:0007669"/>
    <property type="project" value="UniProtKB-KW"/>
</dbReference>
<reference evidence="20 21" key="3">
    <citation type="journal article" date="2020" name="Int. J. Syst. Evol. Microbiol.">
        <title>Corynebacterium silvaticum sp. nov., a unique group of NTTB corynebacteria in wild boar and roe deer.</title>
        <authorList>
            <person name="Dangel A."/>
            <person name="Berger A."/>
            <person name="Rau J."/>
            <person name="Eisenberg T."/>
            <person name="Kampfer P."/>
            <person name="Margos G."/>
            <person name="Contzen M."/>
            <person name="Busse H.J."/>
            <person name="Konrad R."/>
            <person name="Peters M."/>
            <person name="Sting R."/>
            <person name="Sing A."/>
        </authorList>
    </citation>
    <scope>NUCLEOTIDE SEQUENCE [LARGE SCALE GENOMIC DNA]</scope>
    <source>
        <strain evidence="20 21">PO100/5</strain>
    </source>
</reference>
<comment type="cofactor">
    <cofactor evidence="2">
        <name>Zn(2+)</name>
        <dbReference type="ChEBI" id="CHEBI:29105"/>
    </cofactor>
</comment>
<dbReference type="Gene3D" id="1.10.10.2480">
    <property type="match status" value="1"/>
</dbReference>
<feature type="compositionally biased region" description="Basic and acidic residues" evidence="18">
    <location>
        <begin position="993"/>
        <end position="1002"/>
    </location>
</feature>
<feature type="compositionally biased region" description="Acidic residues" evidence="18">
    <location>
        <begin position="273"/>
        <end position="290"/>
    </location>
</feature>
<comment type="similarity">
    <text evidence="4">Belongs to the RNase E/G family.</text>
</comment>
<evidence type="ECO:0000256" key="12">
    <source>
        <dbReference type="ARBA" id="ARBA00022842"/>
    </source>
</evidence>
<feature type="region of interest" description="Disordered" evidence="18">
    <location>
        <begin position="231"/>
        <end position="290"/>
    </location>
</feature>
<feature type="compositionally biased region" description="Basic residues" evidence="18">
    <location>
        <begin position="1062"/>
        <end position="1073"/>
    </location>
</feature>
<dbReference type="OrthoDB" id="9804278at2"/>
<reference evidence="20 21" key="1">
    <citation type="journal article" date="2014" name="BMC Vet. Res.">
        <title>First report of Corynebacterium pseudotuberculosis from caseous lymphadenitis lesions in Black Alentejano pig (Sus scrofa domesticus).</title>
        <authorList>
            <person name="Oliveira M."/>
            <person name="Barroco C."/>
            <person name="Mottola C."/>
            <person name="Santos R."/>
            <person name="Lemsaddek A."/>
            <person name="Tavares L."/>
            <person name="Semedo-Lemsaddek T."/>
        </authorList>
    </citation>
    <scope>NUCLEOTIDE SEQUENCE [LARGE SCALE GENOMIC DNA]</scope>
    <source>
        <strain evidence="20 21">PO100/5</strain>
    </source>
</reference>
<keyword evidence="6" id="KW-0698">rRNA processing</keyword>
<evidence type="ECO:0000256" key="10">
    <source>
        <dbReference type="ARBA" id="ARBA00022801"/>
    </source>
</evidence>
<dbReference type="GO" id="GO:0005737">
    <property type="term" value="C:cytoplasm"/>
    <property type="evidence" value="ECO:0007669"/>
    <property type="project" value="UniProtKB-SubCell"/>
</dbReference>
<evidence type="ECO:0000256" key="14">
    <source>
        <dbReference type="ARBA" id="ARBA00050524"/>
    </source>
</evidence>
<evidence type="ECO:0000256" key="15">
    <source>
        <dbReference type="ARBA" id="ARBA00066879"/>
    </source>
</evidence>
<dbReference type="InterPro" id="IPR012340">
    <property type="entry name" value="NA-bd_OB-fold"/>
</dbReference>
<keyword evidence="17" id="KW-0175">Coiled coil</keyword>
<feature type="compositionally biased region" description="Basic residues" evidence="18">
    <location>
        <begin position="248"/>
        <end position="261"/>
    </location>
</feature>
<keyword evidence="10" id="KW-0378">Hydrolase</keyword>
<evidence type="ECO:0000256" key="18">
    <source>
        <dbReference type="SAM" id="MobiDB-lite"/>
    </source>
</evidence>
<dbReference type="GO" id="GO:0046872">
    <property type="term" value="F:metal ion binding"/>
    <property type="evidence" value="ECO:0007669"/>
    <property type="project" value="UniProtKB-KW"/>
</dbReference>
<feature type="region of interest" description="Disordered" evidence="18">
    <location>
        <begin position="929"/>
        <end position="1127"/>
    </location>
</feature>
<organism evidence="20 21">
    <name type="scientific">Corynebacterium silvaticum</name>
    <dbReference type="NCBI Taxonomy" id="2320431"/>
    <lineage>
        <taxon>Bacteria</taxon>
        <taxon>Bacillati</taxon>
        <taxon>Actinomycetota</taxon>
        <taxon>Actinomycetes</taxon>
        <taxon>Mycobacteriales</taxon>
        <taxon>Corynebacteriaceae</taxon>
        <taxon>Corynebacterium</taxon>
    </lineage>
</organism>
<feature type="coiled-coil region" evidence="17">
    <location>
        <begin position="139"/>
        <end position="170"/>
    </location>
</feature>
<dbReference type="EC" id="3.1.26.12" evidence="15"/>
<dbReference type="GeneID" id="75008390"/>
<feature type="region of interest" description="Disordered" evidence="18">
    <location>
        <begin position="777"/>
        <end position="802"/>
    </location>
</feature>
<evidence type="ECO:0000313" key="20">
    <source>
        <dbReference type="EMBL" id="ARU46592.1"/>
    </source>
</evidence>
<keyword evidence="11" id="KW-0862">Zinc</keyword>
<dbReference type="Pfam" id="PF10150">
    <property type="entry name" value="RNase_E_G"/>
    <property type="match status" value="1"/>
</dbReference>
<dbReference type="KEGG" id="csil:CBE74_09070"/>
<dbReference type="CDD" id="cd04453">
    <property type="entry name" value="S1_RNase_E"/>
    <property type="match status" value="1"/>
</dbReference>
<proteinExistence type="inferred from homology"/>
<dbReference type="InterPro" id="IPR019307">
    <property type="entry name" value="RNA-bd_AU-1/RNase_E/G"/>
</dbReference>
<dbReference type="GO" id="GO:0008995">
    <property type="term" value="F:ribonuclease E activity"/>
    <property type="evidence" value="ECO:0007669"/>
    <property type="project" value="UniProtKB-EC"/>
</dbReference>
<evidence type="ECO:0000256" key="2">
    <source>
        <dbReference type="ARBA" id="ARBA00001947"/>
    </source>
</evidence>
<comment type="subcellular location">
    <subcellularLocation>
        <location evidence="3">Cytoplasm</location>
    </subcellularLocation>
</comment>
<feature type="compositionally biased region" description="Basic residues" evidence="18">
    <location>
        <begin position="1029"/>
        <end position="1039"/>
    </location>
</feature>
<dbReference type="Pfam" id="PF04760">
    <property type="entry name" value="IF2_N"/>
    <property type="match status" value="1"/>
</dbReference>
<dbReference type="PANTHER" id="PTHR30001:SF0">
    <property type="entry name" value="RIBONUCLEASE G"/>
    <property type="match status" value="1"/>
</dbReference>
<dbReference type="GO" id="GO:0006397">
    <property type="term" value="P:mRNA processing"/>
    <property type="evidence" value="ECO:0007669"/>
    <property type="project" value="UniProtKB-KW"/>
</dbReference>
<accession>A0A7Y4UPP3</accession>
<feature type="region of interest" description="Disordered" evidence="18">
    <location>
        <begin position="847"/>
        <end position="882"/>
    </location>
</feature>
<gene>
    <name evidence="20" type="ORF">CBE74_09070</name>
</gene>
<dbReference type="PROSITE" id="PS50126">
    <property type="entry name" value="S1"/>
    <property type="match status" value="1"/>
</dbReference>
<dbReference type="GO" id="GO:0003723">
    <property type="term" value="F:RNA binding"/>
    <property type="evidence" value="ECO:0007669"/>
    <property type="project" value="UniProtKB-KW"/>
</dbReference>
<evidence type="ECO:0000256" key="9">
    <source>
        <dbReference type="ARBA" id="ARBA00022723"/>
    </source>
</evidence>
<name>A0A7Y4UPP3_9CORY</name>
<feature type="region of interest" description="Disordered" evidence="18">
    <location>
        <begin position="1"/>
        <end position="27"/>
    </location>
</feature>
<keyword evidence="20" id="KW-0648">Protein biosynthesis</keyword>
<dbReference type="InterPro" id="IPR004659">
    <property type="entry name" value="RNase_E/G"/>
</dbReference>
<dbReference type="EMBL" id="CP021417">
    <property type="protein sequence ID" value="ARU46592.1"/>
    <property type="molecule type" value="Genomic_DNA"/>
</dbReference>
<dbReference type="InterPro" id="IPR006847">
    <property type="entry name" value="IF2_N"/>
</dbReference>
<keyword evidence="20" id="KW-0396">Initiation factor</keyword>
<evidence type="ECO:0000256" key="3">
    <source>
        <dbReference type="ARBA" id="ARBA00004496"/>
    </source>
</evidence>
<reference evidence="20 21" key="2">
    <citation type="journal article" date="2020" name="Antonie Van Leeuwenhoek">
        <title>Phylogenomic characterisation of a novel corynebacterial species pathogenic to animals.</title>
        <authorList>
            <person name="Moller J."/>
            <person name="Musella L."/>
            <person name="Melnikov V."/>
            <person name="Geissdorfer W."/>
            <person name="Burkovski A."/>
            <person name="Sangal V."/>
        </authorList>
    </citation>
    <scope>NUCLEOTIDE SEQUENCE [LARGE SCALE GENOMIC DNA]</scope>
    <source>
        <strain evidence="20 21">PO100/5</strain>
    </source>
</reference>
<evidence type="ECO:0000256" key="13">
    <source>
        <dbReference type="ARBA" id="ARBA00022884"/>
    </source>
</evidence>
<dbReference type="InterPro" id="IPR003029">
    <property type="entry name" value="S1_domain"/>
</dbReference>
<sequence>MAEGTTKKAPARRATRKTAEKPAAPEVTAVPIDHDAIGERIRVHALAKLVSVSSRELIATLATLGLTKVAQSTLTREEAFKLLDAHHIDTYSAEEKLRHRVEKNVENEIHQIEEKVERELNPDAEVAKLDDPEESEKLRRRIEKNVENEIHQIEEKVERELQDRESAQAEATSEAPADIAVEDLVVVVTEDEVAELLADIEPEITPAPALGQAAPAFPTPLFIAPTPAEELENHTDETIEDDEESAQSRRRRRGRRGTGRGKKTEIEGVSAAEDCEESLDGEDTDVEESEELITEPVAIKGSTRLEAQRRRRAEMREESRNKRHIVSEAEFLARRESVKRTMIVRERERSDHPGAVTQVGVLEDDLLVEHFVTSDTQSSMIGNIYLGRVQNVLPSMEAAFIDIGKGRNGVLYAGEVDWRAAGLGGRGRRIEQALKSGDQVLVQVSKDPAGHKGARLTTQISFAGRYLVYVPNGRSAGISRKLPATERKRLKNILKEVVPKDGGAIIRTAAENVSAEAIAADVNRLHKLWNQIQELTEKEKNSKGAKPVTMYEEPNMLVKVVRDLFNEDFSELIVDGDRAWNTVHAYIQSVAPELSDRLIKFDRAAHDGRDAFEAHRVDEQLHKALSRKVWLPSGGTLVIDRTEAMTVIDVNTGKFTGAGGNLEETVTRNNLEAAEEIVRQMRLRDLGGMIVVDFIDMVLSENQDLVLRRLTEALGRDRTRHQISEVTSLGLVQMTRKRLGTGLLETFATECEHCEGRGVIIHDDPVEQGVSDAAIEKSSRVRSGRNNAARDHGVAHQDPAQHPAAVAMHHHEENTSDADNRTSIDDLAAAVVIDDAELEKVVEAVSGGAEEAAPAESAKEKKGRRRRRGLRNAKRKDKGATDDVMGIVDAALDRAFEEDPDEPSGADHLPLADNKLSRSTTAVTYEEALAAFEASPRRKRAVRGNSTSDHAPKPEDFKRIDATVDADVEAHADEDSEETPSDSRRRSRRVARKRNDARKVVETETAEQPDVVDDADSTDDTVKADSPRGRRGRRRAVRKKLQEASLDHSASSAAVEESPASARRRRRAVRKSVGKSPVKAPRKSVIGEESSGVYVKGETGLDTGDASSAGRGRRRVTRRVTTAAKRN</sequence>
<feature type="compositionally biased region" description="Basic and acidic residues" evidence="18">
    <location>
        <begin position="950"/>
        <end position="973"/>
    </location>
</feature>
<evidence type="ECO:0000256" key="1">
    <source>
        <dbReference type="ARBA" id="ARBA00001946"/>
    </source>
</evidence>
<dbReference type="NCBIfam" id="TIGR00757">
    <property type="entry name" value="RNaseEG"/>
    <property type="match status" value="1"/>
</dbReference>
<evidence type="ECO:0000256" key="5">
    <source>
        <dbReference type="ARBA" id="ARBA00022490"/>
    </source>
</evidence>
<dbReference type="GO" id="GO:0006364">
    <property type="term" value="P:rRNA processing"/>
    <property type="evidence" value="ECO:0007669"/>
    <property type="project" value="UniProtKB-KW"/>
</dbReference>
<feature type="compositionally biased region" description="Acidic residues" evidence="18">
    <location>
        <begin position="1004"/>
        <end position="1019"/>
    </location>
</feature>
<evidence type="ECO:0000256" key="8">
    <source>
        <dbReference type="ARBA" id="ARBA00022694"/>
    </source>
</evidence>
<evidence type="ECO:0000256" key="6">
    <source>
        <dbReference type="ARBA" id="ARBA00022552"/>
    </source>
</evidence>
<dbReference type="AlphaFoldDB" id="A0A7Y4UPP3"/>
<keyword evidence="12" id="KW-0460">Magnesium</keyword>
<feature type="compositionally biased region" description="Basic residues" evidence="18">
    <location>
        <begin position="861"/>
        <end position="877"/>
    </location>
</feature>